<evidence type="ECO:0000256" key="1">
    <source>
        <dbReference type="PROSITE-ProRule" id="PRU01379"/>
    </source>
</evidence>
<proteinExistence type="inferred from homology"/>
<gene>
    <name evidence="3" type="ORF">SAMN05421813_10193</name>
</gene>
<dbReference type="GO" id="GO:0008270">
    <property type="term" value="F:zinc ion binding"/>
    <property type="evidence" value="ECO:0007669"/>
    <property type="project" value="InterPro"/>
</dbReference>
<comment type="similarity">
    <text evidence="1">Belongs to the peptidase M14 family.</text>
</comment>
<keyword evidence="4" id="KW-1185">Reference proteome</keyword>
<keyword evidence="3" id="KW-0645">Protease</keyword>
<dbReference type="GO" id="GO:0004181">
    <property type="term" value="F:metallocarboxypeptidase activity"/>
    <property type="evidence" value="ECO:0007669"/>
    <property type="project" value="InterPro"/>
</dbReference>
<reference evidence="4" key="1">
    <citation type="submission" date="2016-10" db="EMBL/GenBank/DDBJ databases">
        <authorList>
            <person name="Varghese N."/>
            <person name="Submissions S."/>
        </authorList>
    </citation>
    <scope>NUCLEOTIDE SEQUENCE [LARGE SCALE GENOMIC DNA]</scope>
    <source>
        <strain evidence="4">DSM 24536</strain>
    </source>
</reference>
<dbReference type="OrthoDB" id="1119199at2"/>
<dbReference type="SUPFAM" id="SSF53187">
    <property type="entry name" value="Zn-dependent exopeptidases"/>
    <property type="match status" value="1"/>
</dbReference>
<feature type="domain" description="Peptidase M14" evidence="2">
    <location>
        <begin position="40"/>
        <end position="305"/>
    </location>
</feature>
<protein>
    <submittedName>
        <fullName evidence="3">Zinc carboxypeptidase</fullName>
    </submittedName>
</protein>
<evidence type="ECO:0000259" key="2">
    <source>
        <dbReference type="PROSITE" id="PS52035"/>
    </source>
</evidence>
<dbReference type="Gene3D" id="3.40.630.10">
    <property type="entry name" value="Zn peptidases"/>
    <property type="match status" value="1"/>
</dbReference>
<dbReference type="RefSeq" id="WP_090697543.1">
    <property type="nucleotide sequence ID" value="NZ_FNHH01000001.1"/>
</dbReference>
<evidence type="ECO:0000313" key="3">
    <source>
        <dbReference type="EMBL" id="SDL65254.1"/>
    </source>
</evidence>
<comment type="caution">
    <text evidence="1">Lacks conserved residue(s) required for the propagation of feature annotation.</text>
</comment>
<dbReference type="Pfam" id="PF00246">
    <property type="entry name" value="Peptidase_M14"/>
    <property type="match status" value="1"/>
</dbReference>
<dbReference type="STRING" id="990371.SAMN05421813_10193"/>
<evidence type="ECO:0000313" key="4">
    <source>
        <dbReference type="Proteomes" id="UP000199226"/>
    </source>
</evidence>
<accession>A0A1G9LTW8</accession>
<dbReference type="GO" id="GO:0006508">
    <property type="term" value="P:proteolysis"/>
    <property type="evidence" value="ECO:0007669"/>
    <property type="project" value="InterPro"/>
</dbReference>
<dbReference type="InterPro" id="IPR000834">
    <property type="entry name" value="Peptidase_M14"/>
</dbReference>
<keyword evidence="3" id="KW-0378">Hydrolase</keyword>
<name>A0A1G9LTW8_9SPHI</name>
<dbReference type="Proteomes" id="UP000199226">
    <property type="component" value="Unassembled WGS sequence"/>
</dbReference>
<dbReference type="EMBL" id="FNHH01000001">
    <property type="protein sequence ID" value="SDL65254.1"/>
    <property type="molecule type" value="Genomic_DNA"/>
</dbReference>
<organism evidence="3 4">
    <name type="scientific">Daejeonella rubra</name>
    <dbReference type="NCBI Taxonomy" id="990371"/>
    <lineage>
        <taxon>Bacteria</taxon>
        <taxon>Pseudomonadati</taxon>
        <taxon>Bacteroidota</taxon>
        <taxon>Sphingobacteriia</taxon>
        <taxon>Sphingobacteriales</taxon>
        <taxon>Sphingobacteriaceae</taxon>
        <taxon>Daejeonella</taxon>
    </lineage>
</organism>
<keyword evidence="3" id="KW-0121">Carboxypeptidase</keyword>
<dbReference type="AlphaFoldDB" id="A0A1G9LTW8"/>
<sequence length="494" mass="55849">MSSKHIFFTGLLFIIVQIAVAQDSVKVKKEVDRVWDNYELYHEASIKNRFIKHSDVIQLIQKNINSGLFSSEEIGRSIKGRSINHLTYGRGRTKVLLWSQMHGDESTATMALFDLFNFMSGNDEFDPLRRIIRDNLELHFVPMLNPDGAQEWKRRNDLEIDINRDARLLVTPEGRALMEIAKKIQPEIAFNLHDQSTLYAAGRTDKSATISFLAPAYNYPKDMNESRKRATQLILTMNDALQTKVPGNIAKYDDAFDPRCFGDTFQAMGFSTILIESGGFKGDPEKQYIRKLNFYALLTALESIAKKSYASQSLAKYDSIPENSRSLYDLVVRNVSINKEGISFRTNLGINLSQIKGPNYASMSYNGRIEELGDMELNYGHNEIEASQLSLVPGKVKLLLKSEWDKLTQEEEFQLVKEGYLYVKWTDTKSPTGPMSARLLNLTNAETGAIKAAGIGQQAQFILAKEGKPEFAVINGFVLDLNTEMKQVPNVFGY</sequence>
<dbReference type="PROSITE" id="PS52035">
    <property type="entry name" value="PEPTIDASE_M14"/>
    <property type="match status" value="1"/>
</dbReference>